<dbReference type="RefSeq" id="WP_251740698.1">
    <property type="nucleotide sequence ID" value="NZ_JBHUOJ010000033.1"/>
</dbReference>
<evidence type="ECO:0000313" key="1">
    <source>
        <dbReference type="EMBL" id="MFD2834768.1"/>
    </source>
</evidence>
<organism evidence="1 2">
    <name type="scientific">Christiangramia antarctica</name>
    <dbReference type="NCBI Taxonomy" id="2058158"/>
    <lineage>
        <taxon>Bacteria</taxon>
        <taxon>Pseudomonadati</taxon>
        <taxon>Bacteroidota</taxon>
        <taxon>Flavobacteriia</taxon>
        <taxon>Flavobacteriales</taxon>
        <taxon>Flavobacteriaceae</taxon>
        <taxon>Christiangramia</taxon>
    </lineage>
</organism>
<reference evidence="2" key="1">
    <citation type="journal article" date="2019" name="Int. J. Syst. Evol. Microbiol.">
        <title>The Global Catalogue of Microorganisms (GCM) 10K type strain sequencing project: providing services to taxonomists for standard genome sequencing and annotation.</title>
        <authorList>
            <consortium name="The Broad Institute Genomics Platform"/>
            <consortium name="The Broad Institute Genome Sequencing Center for Infectious Disease"/>
            <person name="Wu L."/>
            <person name="Ma J."/>
        </authorList>
    </citation>
    <scope>NUCLEOTIDE SEQUENCE [LARGE SCALE GENOMIC DNA]</scope>
    <source>
        <strain evidence="2">KCTC 52925</strain>
    </source>
</reference>
<keyword evidence="2" id="KW-1185">Reference proteome</keyword>
<comment type="caution">
    <text evidence="1">The sequence shown here is derived from an EMBL/GenBank/DDBJ whole genome shotgun (WGS) entry which is preliminary data.</text>
</comment>
<dbReference type="EMBL" id="JBHUOJ010000033">
    <property type="protein sequence ID" value="MFD2834768.1"/>
    <property type="molecule type" value="Genomic_DNA"/>
</dbReference>
<proteinExistence type="predicted"/>
<accession>A0ABW5X867</accession>
<sequence length="54" mass="6090">MQVNVNPNLVKYEPEGKFEETRFEKIHSISFSKSGVTSIIVAHEIAELIRSKSA</sequence>
<dbReference type="Proteomes" id="UP001597438">
    <property type="component" value="Unassembled WGS sequence"/>
</dbReference>
<protein>
    <submittedName>
        <fullName evidence="1">Uncharacterized protein</fullName>
    </submittedName>
</protein>
<name>A0ABW5X867_9FLAO</name>
<gene>
    <name evidence="1" type="ORF">ACFSYS_15860</name>
</gene>
<evidence type="ECO:0000313" key="2">
    <source>
        <dbReference type="Proteomes" id="UP001597438"/>
    </source>
</evidence>